<evidence type="ECO:0000256" key="1">
    <source>
        <dbReference type="ARBA" id="ARBA00001947"/>
    </source>
</evidence>
<dbReference type="InterPro" id="IPR036874">
    <property type="entry name" value="Carbonic_anhydrase_sf"/>
</dbReference>
<evidence type="ECO:0000256" key="2">
    <source>
        <dbReference type="ARBA" id="ARBA00006217"/>
    </source>
</evidence>
<dbReference type="RefSeq" id="WP_204697800.1">
    <property type="nucleotide sequence ID" value="NZ_JAFBEC010000006.1"/>
</dbReference>
<sequence>MSHLENVLEHNRNFVINEDFKTFNTSKFPDKKIVILTCMDTRLVEMVPQAMNVSHGDAAIVKNAGAVISHPFGSIMRSILVAINSLGAEQVYVVGHHDCGMAQLHPDTLIEQSGVSQEKIDVLKNAGIDLDTWLTGFEHVEDSVRNSVNIIKNHPLLGDHIPVHGLVIHPETGKLDLVVNGEVAHS</sequence>
<dbReference type="PANTHER" id="PTHR43175">
    <property type="entry name" value="CARBONIC ANHYDRASE"/>
    <property type="match status" value="1"/>
</dbReference>
<keyword evidence="5" id="KW-0862">Zinc</keyword>
<keyword evidence="4" id="KW-0479">Metal-binding</keyword>
<protein>
    <recommendedName>
        <fullName evidence="3">carbonic anhydrase</fullName>
        <ecNumber evidence="3">4.2.1.1</ecNumber>
    </recommendedName>
</protein>
<evidence type="ECO:0000256" key="4">
    <source>
        <dbReference type="ARBA" id="ARBA00022723"/>
    </source>
</evidence>
<comment type="catalytic activity">
    <reaction evidence="6">
        <text>hydrogencarbonate + H(+) = CO2 + H2O</text>
        <dbReference type="Rhea" id="RHEA:10748"/>
        <dbReference type="ChEBI" id="CHEBI:15377"/>
        <dbReference type="ChEBI" id="CHEBI:15378"/>
        <dbReference type="ChEBI" id="CHEBI:16526"/>
        <dbReference type="ChEBI" id="CHEBI:17544"/>
        <dbReference type="EC" id="4.2.1.1"/>
    </reaction>
</comment>
<evidence type="ECO:0000256" key="3">
    <source>
        <dbReference type="ARBA" id="ARBA00012925"/>
    </source>
</evidence>
<comment type="caution">
    <text evidence="7">The sequence shown here is derived from an EMBL/GenBank/DDBJ whole genome shotgun (WGS) entry which is preliminary data.</text>
</comment>
<comment type="similarity">
    <text evidence="2">Belongs to the beta-class carbonic anhydrase family.</text>
</comment>
<evidence type="ECO:0000256" key="6">
    <source>
        <dbReference type="ARBA" id="ARBA00048348"/>
    </source>
</evidence>
<dbReference type="PANTHER" id="PTHR43175:SF3">
    <property type="entry name" value="CARBON DISULFIDE HYDROLASE"/>
    <property type="match status" value="1"/>
</dbReference>
<gene>
    <name evidence="7" type="ORF">JOD17_002307</name>
</gene>
<dbReference type="GO" id="GO:0004089">
    <property type="term" value="F:carbonate dehydratase activity"/>
    <property type="evidence" value="ECO:0007669"/>
    <property type="project" value="UniProtKB-EC"/>
</dbReference>
<proteinExistence type="inferred from homology"/>
<dbReference type="EMBL" id="JAFBEC010000006">
    <property type="protein sequence ID" value="MBM7633213.1"/>
    <property type="molecule type" value="Genomic_DNA"/>
</dbReference>
<dbReference type="Pfam" id="PF00484">
    <property type="entry name" value="Pro_CA"/>
    <property type="match status" value="1"/>
</dbReference>
<name>A0ABS2PCQ7_9BACL</name>
<reference evidence="7 8" key="1">
    <citation type="submission" date="2021-01" db="EMBL/GenBank/DDBJ databases">
        <title>Genomic Encyclopedia of Type Strains, Phase IV (KMG-IV): sequencing the most valuable type-strain genomes for metagenomic binning, comparative biology and taxonomic classification.</title>
        <authorList>
            <person name="Goeker M."/>
        </authorList>
    </citation>
    <scope>NUCLEOTIDE SEQUENCE [LARGE SCALE GENOMIC DNA]</scope>
    <source>
        <strain evidence="7 8">DSM 25540</strain>
    </source>
</reference>
<dbReference type="EC" id="4.2.1.1" evidence="3"/>
<dbReference type="CDD" id="cd03379">
    <property type="entry name" value="beta_CA_cladeD"/>
    <property type="match status" value="1"/>
</dbReference>
<evidence type="ECO:0000313" key="8">
    <source>
        <dbReference type="Proteomes" id="UP000741863"/>
    </source>
</evidence>
<dbReference type="SMART" id="SM00947">
    <property type="entry name" value="Pro_CA"/>
    <property type="match status" value="1"/>
</dbReference>
<accession>A0ABS2PCQ7</accession>
<keyword evidence="7" id="KW-0456">Lyase</keyword>
<dbReference type="InterPro" id="IPR001765">
    <property type="entry name" value="Carbonic_anhydrase"/>
</dbReference>
<dbReference type="Gene3D" id="3.40.1050.10">
    <property type="entry name" value="Carbonic anhydrase"/>
    <property type="match status" value="1"/>
</dbReference>
<organism evidence="7 8">
    <name type="scientific">Geomicrobium sediminis</name>
    <dbReference type="NCBI Taxonomy" id="1347788"/>
    <lineage>
        <taxon>Bacteria</taxon>
        <taxon>Bacillati</taxon>
        <taxon>Bacillota</taxon>
        <taxon>Bacilli</taxon>
        <taxon>Bacillales</taxon>
        <taxon>Geomicrobium</taxon>
    </lineage>
</organism>
<dbReference type="Proteomes" id="UP000741863">
    <property type="component" value="Unassembled WGS sequence"/>
</dbReference>
<comment type="cofactor">
    <cofactor evidence="1">
        <name>Zn(2+)</name>
        <dbReference type="ChEBI" id="CHEBI:29105"/>
    </cofactor>
</comment>
<evidence type="ECO:0000256" key="5">
    <source>
        <dbReference type="ARBA" id="ARBA00022833"/>
    </source>
</evidence>
<dbReference type="SUPFAM" id="SSF53056">
    <property type="entry name" value="beta-carbonic anhydrase, cab"/>
    <property type="match status" value="1"/>
</dbReference>
<keyword evidence="8" id="KW-1185">Reference proteome</keyword>
<evidence type="ECO:0000313" key="7">
    <source>
        <dbReference type="EMBL" id="MBM7633213.1"/>
    </source>
</evidence>